<name>A0AAD4X5E0_9MAGN</name>
<feature type="compositionally biased region" description="Polar residues" evidence="1">
    <location>
        <begin position="338"/>
        <end position="351"/>
    </location>
</feature>
<feature type="region of interest" description="Disordered" evidence="1">
    <location>
        <begin position="29"/>
        <end position="62"/>
    </location>
</feature>
<keyword evidence="4" id="KW-1185">Reference proteome</keyword>
<evidence type="ECO:0000259" key="2">
    <source>
        <dbReference type="Pfam" id="PF11926"/>
    </source>
</evidence>
<accession>A0AAD4X5E0</accession>
<dbReference type="Proteomes" id="UP001202328">
    <property type="component" value="Unassembled WGS sequence"/>
</dbReference>
<feature type="region of interest" description="Disordered" evidence="1">
    <location>
        <begin position="320"/>
        <end position="371"/>
    </location>
</feature>
<dbReference type="PANTHER" id="PTHR45089">
    <property type="entry name" value="DNAJ HEAT SHOCK AMINO-TERMINAL DOMAIN PROTEIN-RELATED"/>
    <property type="match status" value="1"/>
</dbReference>
<protein>
    <recommendedName>
        <fullName evidence="2">DUF3444 domain-containing protein</fullName>
    </recommendedName>
</protein>
<sequence length="620" mass="70329">MKDLQKQSQPGFDWTFVSNAQGTCIEVADDYDNQGNEDASISTEYEKADSSNSNAEEVSGDDDYYEHEPDIVVADAEFYDFDWYKSEECFAVDQIWVFYDDVDDGMPRNYARIDIVHLPFKVDITWLEYVAGDIDETAWVRSGLPVACGKFKLGTAGTVENVLTFSHKIFKEKSIDESYTIYPQKGETWALYKNWSSDPDNHIEYEYEFVLVLSDYSKESGIFVAHLVKLKGFVCLFKPTKTSGMISFRIPSNEMFRFSHRVPSFRTNGKEREDVPEGYFELDPCSLPSNLEEVPAFIDKEVETVDGNIINGLLKSVSKENNPMQKLRKNPAAESTLDRSSQGRNKFSRMSNGCDKNLNEEKQGTTSVSVSEKNVAAHAKEMTPDGVITVPGSVQNFEMPDTEFKNFDEERSCEKFKAGQIWALYSKLDKLPKNYAQIESVESFPIFKLAVKLLKTCNPPRGIIPWVDKEMPVSCGTFKVTSSEAVVFNESISFSHQLSEVPAVDNVYTIHPRAGEVWAVYSKFGSELTCSELKKCKYDIVEILEVVDVHWIIVSILERVAGFKTVFKAKEKERLDSTAAIPWIELYRFSHQVPSFMLSGARYGKLRGCLELDPKSLAVY</sequence>
<dbReference type="EMBL" id="JAJJMB010016078">
    <property type="protein sequence ID" value="KAI3849783.1"/>
    <property type="molecule type" value="Genomic_DNA"/>
</dbReference>
<gene>
    <name evidence="3" type="ORF">MKW98_026697</name>
</gene>
<dbReference type="InterPro" id="IPR024593">
    <property type="entry name" value="DUF3444"/>
</dbReference>
<dbReference type="PANTHER" id="PTHR45089:SF24">
    <property type="entry name" value="DNAJ HEAT SHOCK N-TERMINAL DOMAIN-CONTAINING PROTEIN"/>
    <property type="match status" value="1"/>
</dbReference>
<comment type="caution">
    <text evidence="3">The sequence shown here is derived from an EMBL/GenBank/DDBJ whole genome shotgun (WGS) entry which is preliminary data.</text>
</comment>
<feature type="domain" description="DUF3444" evidence="2">
    <location>
        <begin position="71"/>
        <end position="271"/>
    </location>
</feature>
<feature type="compositionally biased region" description="Polar residues" evidence="1">
    <location>
        <begin position="33"/>
        <end position="43"/>
    </location>
</feature>
<reference evidence="3" key="1">
    <citation type="submission" date="2022-04" db="EMBL/GenBank/DDBJ databases">
        <title>A functionally conserved STORR gene fusion in Papaver species that diverged 16.8 million years ago.</title>
        <authorList>
            <person name="Catania T."/>
        </authorList>
    </citation>
    <scope>NUCLEOTIDE SEQUENCE</scope>
    <source>
        <strain evidence="3">S-188037</strain>
    </source>
</reference>
<evidence type="ECO:0000313" key="3">
    <source>
        <dbReference type="EMBL" id="KAI3849783.1"/>
    </source>
</evidence>
<evidence type="ECO:0000313" key="4">
    <source>
        <dbReference type="Proteomes" id="UP001202328"/>
    </source>
</evidence>
<feature type="domain" description="DUF3444" evidence="2">
    <location>
        <begin position="395"/>
        <end position="600"/>
    </location>
</feature>
<organism evidence="3 4">
    <name type="scientific">Papaver atlanticum</name>
    <dbReference type="NCBI Taxonomy" id="357466"/>
    <lineage>
        <taxon>Eukaryota</taxon>
        <taxon>Viridiplantae</taxon>
        <taxon>Streptophyta</taxon>
        <taxon>Embryophyta</taxon>
        <taxon>Tracheophyta</taxon>
        <taxon>Spermatophyta</taxon>
        <taxon>Magnoliopsida</taxon>
        <taxon>Ranunculales</taxon>
        <taxon>Papaveraceae</taxon>
        <taxon>Papaveroideae</taxon>
        <taxon>Papaver</taxon>
    </lineage>
</organism>
<dbReference type="AlphaFoldDB" id="A0AAD4X5E0"/>
<dbReference type="Pfam" id="PF11926">
    <property type="entry name" value="DUF3444"/>
    <property type="match status" value="2"/>
</dbReference>
<evidence type="ECO:0000256" key="1">
    <source>
        <dbReference type="SAM" id="MobiDB-lite"/>
    </source>
</evidence>
<proteinExistence type="predicted"/>